<reference evidence="1 2" key="1">
    <citation type="submission" date="2020-02" db="EMBL/GenBank/DDBJ databases">
        <title>Draft genome sequence of Haematococcus lacustris strain NIES-144.</title>
        <authorList>
            <person name="Morimoto D."/>
            <person name="Nakagawa S."/>
            <person name="Yoshida T."/>
            <person name="Sawayama S."/>
        </authorList>
    </citation>
    <scope>NUCLEOTIDE SEQUENCE [LARGE SCALE GENOMIC DNA]</scope>
    <source>
        <strain evidence="1 2">NIES-144</strain>
    </source>
</reference>
<dbReference type="AlphaFoldDB" id="A0A699ZLF4"/>
<sequence length="177" mass="19340">MGTYHYQHEGCQIVGEWEEGGVTSGHWVHRDGSMFQGSFKAGLQPHEGVYFFSTSHLLQRGSLQPNSTQPGAPLTWHVASSPIGTYHYQHEGCQIVGEWEEGGVTSGHWVHRDGSMFQGSFKAGLQPHEGVYFFSTSHLLQRGSLQPNSTQPGAPLTWHVASSPIVGELEPCALTVA</sequence>
<dbReference type="Proteomes" id="UP000485058">
    <property type="component" value="Unassembled WGS sequence"/>
</dbReference>
<keyword evidence="2" id="KW-1185">Reference proteome</keyword>
<organism evidence="1 2">
    <name type="scientific">Haematococcus lacustris</name>
    <name type="common">Green alga</name>
    <name type="synonym">Haematococcus pluvialis</name>
    <dbReference type="NCBI Taxonomy" id="44745"/>
    <lineage>
        <taxon>Eukaryota</taxon>
        <taxon>Viridiplantae</taxon>
        <taxon>Chlorophyta</taxon>
        <taxon>core chlorophytes</taxon>
        <taxon>Chlorophyceae</taxon>
        <taxon>CS clade</taxon>
        <taxon>Chlamydomonadales</taxon>
        <taxon>Haematococcaceae</taxon>
        <taxon>Haematococcus</taxon>
    </lineage>
</organism>
<comment type="caution">
    <text evidence="1">The sequence shown here is derived from an EMBL/GenBank/DDBJ whole genome shotgun (WGS) entry which is preliminary data.</text>
</comment>
<name>A0A699ZLF4_HAELA</name>
<dbReference type="PANTHER" id="PTHR43215:SF14">
    <property type="entry name" value="RADIAL SPOKE HEAD 1 HOMOLOG"/>
    <property type="match status" value="1"/>
</dbReference>
<evidence type="ECO:0000313" key="1">
    <source>
        <dbReference type="EMBL" id="GFH23061.1"/>
    </source>
</evidence>
<protein>
    <submittedName>
        <fullName evidence="1">Uncharacterized protein</fullName>
    </submittedName>
</protein>
<accession>A0A699ZLF4</accession>
<proteinExistence type="predicted"/>
<gene>
    <name evidence="1" type="ORF">HaLaN_20613</name>
</gene>
<dbReference type="EMBL" id="BLLF01002184">
    <property type="protein sequence ID" value="GFH23061.1"/>
    <property type="molecule type" value="Genomic_DNA"/>
</dbReference>
<evidence type="ECO:0000313" key="2">
    <source>
        <dbReference type="Proteomes" id="UP000485058"/>
    </source>
</evidence>
<dbReference type="PANTHER" id="PTHR43215">
    <property type="entry name" value="RADIAL SPOKE HEAD 1 HOMOLOG"/>
    <property type="match status" value="1"/>
</dbReference>